<protein>
    <submittedName>
        <fullName evidence="5">Putative alkaline shock family protein YloU</fullName>
    </submittedName>
</protein>
<evidence type="ECO:0000313" key="5">
    <source>
        <dbReference type="EMBL" id="MBB5978344.1"/>
    </source>
</evidence>
<feature type="compositionally biased region" description="Polar residues" evidence="2">
    <location>
        <begin position="129"/>
        <end position="156"/>
    </location>
</feature>
<feature type="transmembrane region" description="Helical" evidence="3">
    <location>
        <begin position="189"/>
        <end position="210"/>
    </location>
</feature>
<evidence type="ECO:0000313" key="6">
    <source>
        <dbReference type="Proteomes" id="UP000558997"/>
    </source>
</evidence>
<dbReference type="Proteomes" id="UP000558997">
    <property type="component" value="Unassembled WGS sequence"/>
</dbReference>
<dbReference type="RefSeq" id="WP_184832691.1">
    <property type="nucleotide sequence ID" value="NZ_BAAAVN010000004.1"/>
</dbReference>
<gene>
    <name evidence="5" type="ORF">HDA44_001685</name>
</gene>
<dbReference type="InterPro" id="IPR005531">
    <property type="entry name" value="Asp23"/>
</dbReference>
<accession>A0A841DGT8</accession>
<dbReference type="InterPro" id="IPR046253">
    <property type="entry name" value="DUF6286"/>
</dbReference>
<feature type="domain" description="DUF6286" evidence="4">
    <location>
        <begin position="250"/>
        <end position="353"/>
    </location>
</feature>
<keyword evidence="3" id="KW-0812">Transmembrane</keyword>
<evidence type="ECO:0000256" key="1">
    <source>
        <dbReference type="ARBA" id="ARBA00005721"/>
    </source>
</evidence>
<keyword evidence="3" id="KW-1133">Transmembrane helix</keyword>
<comment type="similarity">
    <text evidence="1">Belongs to the asp23 family.</text>
</comment>
<comment type="caution">
    <text evidence="5">The sequence shown here is derived from an EMBL/GenBank/DDBJ whole genome shotgun (WGS) entry which is preliminary data.</text>
</comment>
<dbReference type="Pfam" id="PF03780">
    <property type="entry name" value="Asp23"/>
    <property type="match status" value="1"/>
</dbReference>
<name>A0A841DGT8_9ACTN</name>
<feature type="region of interest" description="Disordered" evidence="2">
    <location>
        <begin position="129"/>
        <end position="158"/>
    </location>
</feature>
<dbReference type="Pfam" id="PF19803">
    <property type="entry name" value="DUF6286"/>
    <property type="match status" value="1"/>
</dbReference>
<sequence>MAEPSPAGAVGAVSPAGAVPESSSVIYGGDRGRLDIAQRAVERIAEITARRHHEVVRQPATLGRGLPKARAVLAGQRARIELEVATNWGRPLSEIATELHQDVTNAIQDFTGLGVDRVDVQITAVTPARTTSAGPAQTGSATSAQITSATPASPRTSVDDVGANLARTGTECMPAALPAAAKPPVARPAAGVLGVLAALAVIALGLTGSAETLRSAGLLRGQVIPPTWYGRTLALHQTSWLPAAAIATIVLGALVLTITLKPRRRTHLAVHTSSTPSDASAMLWIRARDVARLAADAANRVDSVTGVSVTAKRRTLRAAVTTFGDSERVTGEVRAAVDDRLAALTPSLRLRITLQED</sequence>
<dbReference type="AlphaFoldDB" id="A0A841DGT8"/>
<keyword evidence="3" id="KW-0472">Membrane</keyword>
<dbReference type="EMBL" id="JACHNF010000001">
    <property type="protein sequence ID" value="MBB5978344.1"/>
    <property type="molecule type" value="Genomic_DNA"/>
</dbReference>
<organism evidence="5 6">
    <name type="scientific">Kribbella solani</name>
    <dbReference type="NCBI Taxonomy" id="236067"/>
    <lineage>
        <taxon>Bacteria</taxon>
        <taxon>Bacillati</taxon>
        <taxon>Actinomycetota</taxon>
        <taxon>Actinomycetes</taxon>
        <taxon>Propionibacteriales</taxon>
        <taxon>Kribbellaceae</taxon>
        <taxon>Kribbella</taxon>
    </lineage>
</organism>
<keyword evidence="6" id="KW-1185">Reference proteome</keyword>
<evidence type="ECO:0000256" key="2">
    <source>
        <dbReference type="SAM" id="MobiDB-lite"/>
    </source>
</evidence>
<evidence type="ECO:0000256" key="3">
    <source>
        <dbReference type="SAM" id="Phobius"/>
    </source>
</evidence>
<feature type="transmembrane region" description="Helical" evidence="3">
    <location>
        <begin position="240"/>
        <end position="260"/>
    </location>
</feature>
<evidence type="ECO:0000259" key="4">
    <source>
        <dbReference type="Pfam" id="PF19803"/>
    </source>
</evidence>
<proteinExistence type="inferred from homology"/>
<reference evidence="5 6" key="1">
    <citation type="submission" date="2020-08" db="EMBL/GenBank/DDBJ databases">
        <title>Sequencing the genomes of 1000 actinobacteria strains.</title>
        <authorList>
            <person name="Klenk H.-P."/>
        </authorList>
    </citation>
    <scope>NUCLEOTIDE SEQUENCE [LARGE SCALE GENOMIC DNA]</scope>
    <source>
        <strain evidence="5 6">DSM 17294</strain>
    </source>
</reference>